<comment type="caution">
    <text evidence="2">The sequence shown here is derived from an EMBL/GenBank/DDBJ whole genome shotgun (WGS) entry which is preliminary data.</text>
</comment>
<sequence>MEEIEVCNTLLDVRANSQNRHKLQEQYCFLIYSDGIDERSESAEVTDCTFSGNKSSEMKTPVDGKEVTVYTPKFDVKGNNEAKCNENTKDDSKLPRSGDDDKDRVDECRPIEVTMAKSKDEQNEVGTQKVNKNDRIDESVQNEGNDHIKINREKESEAANMIVEHYEKRNKTDIICDVENMEEITKQDEKRMSVGNEANKNHDKME</sequence>
<evidence type="ECO:0000313" key="2">
    <source>
        <dbReference type="EMBL" id="KAL3874216.1"/>
    </source>
</evidence>
<organism evidence="2 3">
    <name type="scientific">Sinanodonta woodiana</name>
    <name type="common">Chinese pond mussel</name>
    <name type="synonym">Anodonta woodiana</name>
    <dbReference type="NCBI Taxonomy" id="1069815"/>
    <lineage>
        <taxon>Eukaryota</taxon>
        <taxon>Metazoa</taxon>
        <taxon>Spiralia</taxon>
        <taxon>Lophotrochozoa</taxon>
        <taxon>Mollusca</taxon>
        <taxon>Bivalvia</taxon>
        <taxon>Autobranchia</taxon>
        <taxon>Heteroconchia</taxon>
        <taxon>Palaeoheterodonta</taxon>
        <taxon>Unionida</taxon>
        <taxon>Unionoidea</taxon>
        <taxon>Unionidae</taxon>
        <taxon>Unioninae</taxon>
        <taxon>Sinanodonta</taxon>
    </lineage>
</organism>
<evidence type="ECO:0000313" key="3">
    <source>
        <dbReference type="Proteomes" id="UP001634394"/>
    </source>
</evidence>
<dbReference type="EMBL" id="JBJQND010000006">
    <property type="protein sequence ID" value="KAL3874216.1"/>
    <property type="molecule type" value="Genomic_DNA"/>
</dbReference>
<dbReference type="Proteomes" id="UP001634394">
    <property type="component" value="Unassembled WGS sequence"/>
</dbReference>
<gene>
    <name evidence="2" type="ORF">ACJMK2_037261</name>
</gene>
<accession>A0ABD3WL36</accession>
<protein>
    <submittedName>
        <fullName evidence="2">Uncharacterized protein</fullName>
    </submittedName>
</protein>
<feature type="region of interest" description="Disordered" evidence="1">
    <location>
        <begin position="77"/>
        <end position="106"/>
    </location>
</feature>
<reference evidence="2 3" key="1">
    <citation type="submission" date="2024-11" db="EMBL/GenBank/DDBJ databases">
        <title>Chromosome-level genome assembly of the freshwater bivalve Anodonta woodiana.</title>
        <authorList>
            <person name="Chen X."/>
        </authorList>
    </citation>
    <scope>NUCLEOTIDE SEQUENCE [LARGE SCALE GENOMIC DNA]</scope>
    <source>
        <strain evidence="2">MN2024</strain>
        <tissue evidence="2">Gills</tissue>
    </source>
</reference>
<dbReference type="AlphaFoldDB" id="A0ABD3WL36"/>
<feature type="region of interest" description="Disordered" evidence="1">
    <location>
        <begin position="186"/>
        <end position="206"/>
    </location>
</feature>
<keyword evidence="3" id="KW-1185">Reference proteome</keyword>
<feature type="non-terminal residue" evidence="2">
    <location>
        <position position="206"/>
    </location>
</feature>
<evidence type="ECO:0000256" key="1">
    <source>
        <dbReference type="SAM" id="MobiDB-lite"/>
    </source>
</evidence>
<proteinExistence type="predicted"/>
<name>A0ABD3WL36_SINWO</name>